<protein>
    <submittedName>
        <fullName evidence="1">Uncharacterized protein</fullName>
    </submittedName>
</protein>
<dbReference type="EMBL" id="WNBM01000002">
    <property type="protein sequence ID" value="MTT75684.1"/>
    <property type="molecule type" value="Genomic_DNA"/>
</dbReference>
<dbReference type="AlphaFoldDB" id="A0A7X2XFB3"/>
<keyword evidence="3" id="KW-1185">Reference proteome</keyword>
<evidence type="ECO:0000313" key="2">
    <source>
        <dbReference type="EMBL" id="MTU03746.1"/>
    </source>
</evidence>
<sequence length="320" mass="35122">MPYDIIFAPAEDIVGVVDAILAKPTECSKDFISKFADISSTQTINALHMAIQLGLANEDNVTGFFSSNSFLARLIVSSRNDNHKAAIMWLVLEQYEPYITFKSRFSFSGSIDLACKQVKTLYSMSCSYKDIRNAIISIATYSKAMINDGASSYKLNQDEVSYIEILELALKFKASDDNALRAQLGENVCDYLNTANVFNPLSDSYSKIQNIDTDPNTIILYAGNAFESFLQQIADDHSISLIGKNGIGQKSDALSSVISKKHRGMIQYICQIRNAADHGADVDEGGNGWSVSSESAQMYPIIVASIIKNVVLRESGLLIV</sequence>
<reference evidence="3 4" key="1">
    <citation type="journal article" date="2019" name="Nat. Med.">
        <title>A library of human gut bacterial isolates paired with longitudinal multiomics data enables mechanistic microbiome research.</title>
        <authorList>
            <person name="Poyet M."/>
            <person name="Groussin M."/>
            <person name="Gibbons S.M."/>
            <person name="Avila-Pacheco J."/>
            <person name="Jiang X."/>
            <person name="Kearney S.M."/>
            <person name="Perrotta A.R."/>
            <person name="Berdy B."/>
            <person name="Zhao S."/>
            <person name="Lieberman T.D."/>
            <person name="Swanson P.K."/>
            <person name="Smith M."/>
            <person name="Roesemann S."/>
            <person name="Alexander J.E."/>
            <person name="Rich S.A."/>
            <person name="Livny J."/>
            <person name="Vlamakis H."/>
            <person name="Clish C."/>
            <person name="Bullock K."/>
            <person name="Deik A."/>
            <person name="Scott J."/>
            <person name="Pierce K.A."/>
            <person name="Xavier R.J."/>
            <person name="Alm E.J."/>
        </authorList>
    </citation>
    <scope>NUCLEOTIDE SEQUENCE [LARGE SCALE GENOMIC DNA]</scope>
    <source>
        <strain evidence="1 4">BIOML-A13</strain>
        <strain evidence="2 3">BIOML-A3</strain>
    </source>
</reference>
<dbReference type="Proteomes" id="UP000484547">
    <property type="component" value="Unassembled WGS sequence"/>
</dbReference>
<comment type="caution">
    <text evidence="1">The sequence shown here is derived from an EMBL/GenBank/DDBJ whole genome shotgun (WGS) entry which is preliminary data.</text>
</comment>
<gene>
    <name evidence="1" type="ORF">GMD11_05295</name>
    <name evidence="2" type="ORF">GMD18_04940</name>
</gene>
<proteinExistence type="predicted"/>
<accession>A0A7X2XFB3</accession>
<dbReference type="OrthoDB" id="8479083at2"/>
<evidence type="ECO:0000313" key="1">
    <source>
        <dbReference type="EMBL" id="MTT75684.1"/>
    </source>
</evidence>
<name>A0A7X2XFB3_9FIRM</name>
<evidence type="ECO:0000313" key="3">
    <source>
        <dbReference type="Proteomes" id="UP000443070"/>
    </source>
</evidence>
<organism evidence="1 4">
    <name type="scientific">Phascolarctobacterium faecium</name>
    <dbReference type="NCBI Taxonomy" id="33025"/>
    <lineage>
        <taxon>Bacteria</taxon>
        <taxon>Bacillati</taxon>
        <taxon>Bacillota</taxon>
        <taxon>Negativicutes</taxon>
        <taxon>Acidaminococcales</taxon>
        <taxon>Acidaminococcaceae</taxon>
        <taxon>Phascolarctobacterium</taxon>
    </lineage>
</organism>
<dbReference type="Proteomes" id="UP000443070">
    <property type="component" value="Unassembled WGS sequence"/>
</dbReference>
<evidence type="ECO:0000313" key="4">
    <source>
        <dbReference type="Proteomes" id="UP000484547"/>
    </source>
</evidence>
<dbReference type="EMBL" id="WNBW01000002">
    <property type="protein sequence ID" value="MTU03746.1"/>
    <property type="molecule type" value="Genomic_DNA"/>
</dbReference>
<dbReference type="RefSeq" id="WP_155163825.1">
    <property type="nucleotide sequence ID" value="NZ_WNBG01000002.1"/>
</dbReference>